<sequence length="129" mass="15423">MPYYENTEMEYNGNIYWKVAQDGFESLFDLKAYLKDFFSDEIIDSLLETDRYIDIDGVLYTIDAARGTDIFAGEEYHRIIRESDKKIIYEVTVDILDENFEKVVDKKIYSFPYELIEGRWVFTDFCLVR</sequence>
<dbReference type="InterPro" id="IPR053749">
    <property type="entry name" value="TA_system-associated_sf"/>
</dbReference>
<dbReference type="Gene3D" id="3.10.450.420">
    <property type="match status" value="1"/>
</dbReference>
<name>A0A1M6BDG3_9FIRM</name>
<accession>A0A1M6BDG3</accession>
<organism evidence="1 2">
    <name type="scientific">Lutispora thermophila DSM 19022</name>
    <dbReference type="NCBI Taxonomy" id="1122184"/>
    <lineage>
        <taxon>Bacteria</taxon>
        <taxon>Bacillati</taxon>
        <taxon>Bacillota</taxon>
        <taxon>Clostridia</taxon>
        <taxon>Lutisporales</taxon>
        <taxon>Lutisporaceae</taxon>
        <taxon>Lutispora</taxon>
    </lineage>
</organism>
<dbReference type="EMBL" id="FQZS01000003">
    <property type="protein sequence ID" value="SHI46755.1"/>
    <property type="molecule type" value="Genomic_DNA"/>
</dbReference>
<evidence type="ECO:0000313" key="2">
    <source>
        <dbReference type="Proteomes" id="UP000184442"/>
    </source>
</evidence>
<keyword evidence="2" id="KW-1185">Reference proteome</keyword>
<gene>
    <name evidence="1" type="ORF">SAMN02745176_00407</name>
</gene>
<dbReference type="STRING" id="1122184.SAMN02745176_00407"/>
<protein>
    <submittedName>
        <fullName evidence="1">IseA DL-endopeptidase inhibitor</fullName>
    </submittedName>
</protein>
<dbReference type="Proteomes" id="UP000184442">
    <property type="component" value="Unassembled WGS sequence"/>
</dbReference>
<evidence type="ECO:0000313" key="1">
    <source>
        <dbReference type="EMBL" id="SHI46755.1"/>
    </source>
</evidence>
<reference evidence="1 2" key="1">
    <citation type="submission" date="2016-11" db="EMBL/GenBank/DDBJ databases">
        <authorList>
            <person name="Jaros S."/>
            <person name="Januszkiewicz K."/>
            <person name="Wedrychowicz H."/>
        </authorList>
    </citation>
    <scope>NUCLEOTIDE SEQUENCE [LARGE SCALE GENOMIC DNA]</scope>
    <source>
        <strain evidence="1 2">DSM 19022</strain>
    </source>
</reference>
<proteinExistence type="predicted"/>
<dbReference type="OrthoDB" id="2082621at2"/>
<dbReference type="AlphaFoldDB" id="A0A1M6BDG3"/>
<dbReference type="RefSeq" id="WP_073023952.1">
    <property type="nucleotide sequence ID" value="NZ_FQZS01000003.1"/>
</dbReference>